<evidence type="ECO:0000313" key="2">
    <source>
        <dbReference type="EMBL" id="PMD69156.1"/>
    </source>
</evidence>
<dbReference type="Gene3D" id="2.60.40.1080">
    <property type="match status" value="1"/>
</dbReference>
<evidence type="ECO:0000259" key="1">
    <source>
        <dbReference type="Pfam" id="PF02368"/>
    </source>
</evidence>
<protein>
    <recommendedName>
        <fullName evidence="1">BIG2 domain-containing protein</fullName>
    </recommendedName>
</protein>
<reference evidence="2 3" key="1">
    <citation type="submission" date="2017-05" db="EMBL/GenBank/DDBJ databases">
        <title>Lactobacillus nurukis nov., sp. nov., isolated from nuruk.</title>
        <authorList>
            <person name="Kim S.-J."/>
        </authorList>
    </citation>
    <scope>NUCLEOTIDE SEQUENCE [LARGE SCALE GENOMIC DNA]</scope>
    <source>
        <strain evidence="2 3">SYF10-1a</strain>
    </source>
</reference>
<dbReference type="Proteomes" id="UP000235649">
    <property type="component" value="Unassembled WGS sequence"/>
</dbReference>
<dbReference type="InterPro" id="IPR008964">
    <property type="entry name" value="Invasin/intimin_cell_adhesion"/>
</dbReference>
<keyword evidence="3" id="KW-1185">Reference proteome</keyword>
<gene>
    <name evidence="2" type="ORF">CBP76_08235</name>
</gene>
<feature type="domain" description="BIG2" evidence="1">
    <location>
        <begin position="193"/>
        <end position="250"/>
    </location>
</feature>
<accession>A0A2N7ATD9</accession>
<dbReference type="Pfam" id="PF02368">
    <property type="entry name" value="Big_2"/>
    <property type="match status" value="1"/>
</dbReference>
<organism evidence="2 3">
    <name type="scientific">Companilactobacillus nuruki</name>
    <dbReference type="NCBI Taxonomy" id="1993540"/>
    <lineage>
        <taxon>Bacteria</taxon>
        <taxon>Bacillati</taxon>
        <taxon>Bacillota</taxon>
        <taxon>Bacilli</taxon>
        <taxon>Lactobacillales</taxon>
        <taxon>Lactobacillaceae</taxon>
        <taxon>Companilactobacillus</taxon>
    </lineage>
</organism>
<evidence type="ECO:0000313" key="3">
    <source>
        <dbReference type="Proteomes" id="UP000235649"/>
    </source>
</evidence>
<dbReference type="OrthoDB" id="2318209at2"/>
<proteinExistence type="predicted"/>
<name>A0A2N7ATD9_9LACO</name>
<dbReference type="EMBL" id="NIPR01000030">
    <property type="protein sequence ID" value="PMD69156.1"/>
    <property type="molecule type" value="Genomic_DNA"/>
</dbReference>
<dbReference type="InterPro" id="IPR003343">
    <property type="entry name" value="Big_2"/>
</dbReference>
<sequence length="651" mass="72154">MMSKFKKRWLLVVIFFSILSALLFNQHYRDVSAEEVETTEVTPYKKPTGDVRKFLGIWLTSGYALQPADTNYVVVDQSKTLYTDQARSFAITLLAPLHGKNYQWFKSTDGKTWSKVSKADGGEKQNLAVKPTAVGTTYYQQETYWKGLLITSTEIYSKVATVHAIPEPTDATKVDVTTDDDYLYNSSAQDNIVSNTTYARAKVTPENATGDVTWSVDNTNLATIDPNTGLITANTARRKGTVTVTATVNNPIGPDISGSTEILIGEGLEDQTVKAGKTATFSLRGNVGDLDEDDENNYTVRWFKEDPITHHKVQLDLDPKALSYTTPKTTLNDDGTSFQAIITVKIAGKSYSYTTGLAYLYVIPDGGPNLEINNTLTDDDFDDGTNTDTILFGVNNGDTITYHNTLTNISTSGTLKDSTYTLPLKKGTGVSSVKIDGAETTDYKLTDNDVTDSLDLSIPNLIFKINQVHNIEVTTKVSGITKRESFASVPYIQGKDDDNDSYQKVGQSETLNYTTGSIEINKVRDIDYGTINTLGSGQTIKRQDELNLPNNIMEVEDMRRYKLPLKVRVSQTDELKNDNGDVLAGRLRFYDNGKYQDLFENDTVVAESGADEELYSIGWDENNGILLFLESKWNASGTYKTTLNWTIEDSI</sequence>
<dbReference type="SUPFAM" id="SSF49373">
    <property type="entry name" value="Invasin/intimin cell-adhesion fragments"/>
    <property type="match status" value="1"/>
</dbReference>
<comment type="caution">
    <text evidence="2">The sequence shown here is derived from an EMBL/GenBank/DDBJ whole genome shotgun (WGS) entry which is preliminary data.</text>
</comment>
<dbReference type="AlphaFoldDB" id="A0A2N7ATD9"/>